<evidence type="ECO:0000259" key="1">
    <source>
        <dbReference type="Pfam" id="PF01498"/>
    </source>
</evidence>
<accession>A0A1C7N1K2</accession>
<reference evidence="2 3" key="1">
    <citation type="submission" date="2016-03" db="EMBL/GenBank/DDBJ databases">
        <title>Choanephora cucurbitarum.</title>
        <authorList>
            <person name="Min B."/>
            <person name="Park H."/>
            <person name="Park J.-H."/>
            <person name="Shin H.-D."/>
            <person name="Choi I.-G."/>
        </authorList>
    </citation>
    <scope>NUCLEOTIDE SEQUENCE [LARGE SCALE GENOMIC DNA]</scope>
    <source>
        <strain evidence="2 3">KUS-F28377</strain>
    </source>
</reference>
<dbReference type="STRING" id="101091.A0A1C7N1K2"/>
<dbReference type="GO" id="GO:0006313">
    <property type="term" value="P:DNA transposition"/>
    <property type="evidence" value="ECO:0007669"/>
    <property type="project" value="InterPro"/>
</dbReference>
<dbReference type="AlphaFoldDB" id="A0A1C7N1K2"/>
<sequence>MNNTSNESSNARKYEYKIEALTGVNAKTAGNIVNTIEKEGTFEKVKSTGRKPKASEGDIRLLVRFVQQDPFATYPQVKAYAAAFGLIVDRKTIVSYLAKCDFHSFWATHKSAFTDLHKEARLHWARRHSGWDDDEWKSVVWSDEARFRVENNGCAARVIHKKGTRYQERNILSSTKWEGNMNQDGYVDTLAKHFHPWFKELHEKHGREFILQIDGATRHTDAYARWWKKGHQISGFDFWSAQSPDLNPIEHV</sequence>
<proteinExistence type="predicted"/>
<dbReference type="OrthoDB" id="2446457at2759"/>
<dbReference type="GO" id="GO:0015074">
    <property type="term" value="P:DNA integration"/>
    <property type="evidence" value="ECO:0007669"/>
    <property type="project" value="InterPro"/>
</dbReference>
<gene>
    <name evidence="2" type="primary">TCB1_3</name>
    <name evidence="2" type="ORF">A0J61_08999</name>
</gene>
<protein>
    <submittedName>
        <fullName evidence="2">Transposable element Tcb1 transposase</fullName>
    </submittedName>
</protein>
<dbReference type="EMBL" id="LUGH01000753">
    <property type="protein sequence ID" value="OBZ82947.1"/>
    <property type="molecule type" value="Genomic_DNA"/>
</dbReference>
<dbReference type="Gene3D" id="3.30.420.10">
    <property type="entry name" value="Ribonuclease H-like superfamily/Ribonuclease H"/>
    <property type="match status" value="1"/>
</dbReference>
<comment type="caution">
    <text evidence="2">The sequence shown here is derived from an EMBL/GenBank/DDBJ whole genome shotgun (WGS) entry which is preliminary data.</text>
</comment>
<dbReference type="Pfam" id="PF01498">
    <property type="entry name" value="HTH_Tnp_Tc3_2"/>
    <property type="match status" value="1"/>
</dbReference>
<evidence type="ECO:0000313" key="3">
    <source>
        <dbReference type="Proteomes" id="UP000093000"/>
    </source>
</evidence>
<dbReference type="Proteomes" id="UP000093000">
    <property type="component" value="Unassembled WGS sequence"/>
</dbReference>
<dbReference type="GO" id="GO:0003677">
    <property type="term" value="F:DNA binding"/>
    <property type="evidence" value="ECO:0007669"/>
    <property type="project" value="InterPro"/>
</dbReference>
<feature type="domain" description="Transposase Tc1-like" evidence="1">
    <location>
        <begin position="60"/>
        <end position="128"/>
    </location>
</feature>
<dbReference type="InterPro" id="IPR036397">
    <property type="entry name" value="RNaseH_sf"/>
</dbReference>
<evidence type="ECO:0000313" key="2">
    <source>
        <dbReference type="EMBL" id="OBZ82947.1"/>
    </source>
</evidence>
<name>A0A1C7N1K2_9FUNG</name>
<dbReference type="InterPro" id="IPR002492">
    <property type="entry name" value="Transposase_Tc1-like"/>
</dbReference>
<dbReference type="InParanoid" id="A0A1C7N1K2"/>
<keyword evidence="3" id="KW-1185">Reference proteome</keyword>
<organism evidence="2 3">
    <name type="scientific">Choanephora cucurbitarum</name>
    <dbReference type="NCBI Taxonomy" id="101091"/>
    <lineage>
        <taxon>Eukaryota</taxon>
        <taxon>Fungi</taxon>
        <taxon>Fungi incertae sedis</taxon>
        <taxon>Mucoromycota</taxon>
        <taxon>Mucoromycotina</taxon>
        <taxon>Mucoromycetes</taxon>
        <taxon>Mucorales</taxon>
        <taxon>Mucorineae</taxon>
        <taxon>Choanephoraceae</taxon>
        <taxon>Choanephoroideae</taxon>
        <taxon>Choanephora</taxon>
    </lineage>
</organism>